<dbReference type="SUPFAM" id="SSF53067">
    <property type="entry name" value="Actin-like ATPase domain"/>
    <property type="match status" value="1"/>
</dbReference>
<dbReference type="Proteomes" id="UP000222106">
    <property type="component" value="Unassembled WGS sequence"/>
</dbReference>
<dbReference type="AlphaFoldDB" id="A0A2A9EJB7"/>
<dbReference type="Gene3D" id="3.30.420.40">
    <property type="match status" value="2"/>
</dbReference>
<comment type="similarity">
    <text evidence="1">Belongs to the ROK (NagC/XylR) family.</text>
</comment>
<dbReference type="PANTHER" id="PTHR18964">
    <property type="entry name" value="ROK (REPRESSOR, ORF, KINASE) FAMILY"/>
    <property type="match status" value="1"/>
</dbReference>
<dbReference type="RefSeq" id="WP_098482855.1">
    <property type="nucleotide sequence ID" value="NZ_PDJI01000004.1"/>
</dbReference>
<accession>A0A2A9EJB7</accession>
<dbReference type="GO" id="GO:0016301">
    <property type="term" value="F:kinase activity"/>
    <property type="evidence" value="ECO:0007669"/>
    <property type="project" value="UniProtKB-KW"/>
</dbReference>
<dbReference type="Pfam" id="PF00480">
    <property type="entry name" value="ROK"/>
    <property type="match status" value="1"/>
</dbReference>
<evidence type="ECO:0000256" key="2">
    <source>
        <dbReference type="SAM" id="MobiDB-lite"/>
    </source>
</evidence>
<dbReference type="PANTHER" id="PTHR18964:SF169">
    <property type="entry name" value="N-ACETYLMANNOSAMINE KINASE"/>
    <property type="match status" value="1"/>
</dbReference>
<proteinExistence type="inferred from homology"/>
<name>A0A2A9EJB7_9MICO</name>
<evidence type="ECO:0000256" key="1">
    <source>
        <dbReference type="ARBA" id="ARBA00006479"/>
    </source>
</evidence>
<dbReference type="InterPro" id="IPR043129">
    <property type="entry name" value="ATPase_NBD"/>
</dbReference>
<keyword evidence="3" id="KW-0418">Kinase</keyword>
<feature type="region of interest" description="Disordered" evidence="2">
    <location>
        <begin position="36"/>
        <end position="55"/>
    </location>
</feature>
<evidence type="ECO:0000313" key="3">
    <source>
        <dbReference type="EMBL" id="PFG38621.1"/>
    </source>
</evidence>
<evidence type="ECO:0000313" key="4">
    <source>
        <dbReference type="Proteomes" id="UP000222106"/>
    </source>
</evidence>
<sequence>MSGTTGRGAPAPAGAGDQAALVVGVDLGGTKTAAATVSRDGLPGPLRTVPTPAQDGPSAILDAVADLVRDVAADAPGPVLGVGVGTAGVVDVTTGTIVSATDAIPGWTGTDVAGGLRARLADLAVGEVHVENDVDAHAAGEAWRGAGAGLASLFMVAVGTGVGGAVVLDGRPLRGAHHVAGEMGHLPTPGAEGMRCTCGRPGHLEALGAGPALHRRYLALGGDPASPDTRDVVARAGAGETTAVRAVRDSAAAVGRATAAVVTVLDPAAVVVGGGMAGAGPLWWEAMESALRSELIEPLAGLPVIPAALGASAAVVGAARGAWDLVARTDPAAVPGAEGREWTP</sequence>
<comment type="caution">
    <text evidence="3">The sequence shown here is derived from an EMBL/GenBank/DDBJ whole genome shotgun (WGS) entry which is preliminary data.</text>
</comment>
<dbReference type="PROSITE" id="PS01125">
    <property type="entry name" value="ROK"/>
    <property type="match status" value="1"/>
</dbReference>
<keyword evidence="4" id="KW-1185">Reference proteome</keyword>
<dbReference type="InterPro" id="IPR049874">
    <property type="entry name" value="ROK_cs"/>
</dbReference>
<dbReference type="InterPro" id="IPR000600">
    <property type="entry name" value="ROK"/>
</dbReference>
<reference evidence="3 4" key="1">
    <citation type="submission" date="2017-10" db="EMBL/GenBank/DDBJ databases">
        <title>Sequencing the genomes of 1000 actinobacteria strains.</title>
        <authorList>
            <person name="Klenk H.-P."/>
        </authorList>
    </citation>
    <scope>NUCLEOTIDE SEQUENCE [LARGE SCALE GENOMIC DNA]</scope>
    <source>
        <strain evidence="3 4">DSM 21838</strain>
    </source>
</reference>
<gene>
    <name evidence="3" type="ORF">ATJ97_1106</name>
</gene>
<keyword evidence="3" id="KW-0808">Transferase</keyword>
<dbReference type="OrthoDB" id="8772678at2"/>
<protein>
    <submittedName>
        <fullName evidence="3">Glucokinase</fullName>
    </submittedName>
</protein>
<dbReference type="EMBL" id="PDJI01000004">
    <property type="protein sequence ID" value="PFG38621.1"/>
    <property type="molecule type" value="Genomic_DNA"/>
</dbReference>
<organism evidence="3 4">
    <name type="scientific">Georgenia soli</name>
    <dbReference type="NCBI Taxonomy" id="638953"/>
    <lineage>
        <taxon>Bacteria</taxon>
        <taxon>Bacillati</taxon>
        <taxon>Actinomycetota</taxon>
        <taxon>Actinomycetes</taxon>
        <taxon>Micrococcales</taxon>
        <taxon>Bogoriellaceae</taxon>
        <taxon>Georgenia</taxon>
    </lineage>
</organism>